<comment type="caution">
    <text evidence="20">The sequence shown here is derived from an EMBL/GenBank/DDBJ whole genome shotgun (WGS) entry which is preliminary data.</text>
</comment>
<evidence type="ECO:0000256" key="9">
    <source>
        <dbReference type="ARBA" id="ARBA00022741"/>
    </source>
</evidence>
<evidence type="ECO:0000256" key="17">
    <source>
        <dbReference type="HAMAP-Rule" id="MF_01210"/>
    </source>
</evidence>
<dbReference type="SMART" id="SM01096">
    <property type="entry name" value="CPSase_L_D3"/>
    <property type="match status" value="1"/>
</dbReference>
<feature type="binding site" evidence="17">
    <location>
        <position position="241"/>
    </location>
    <ligand>
        <name>ATP</name>
        <dbReference type="ChEBI" id="CHEBI:30616"/>
        <label>1</label>
    </ligand>
</feature>
<feature type="binding site" evidence="17">
    <location>
        <position position="779"/>
    </location>
    <ligand>
        <name>ATP</name>
        <dbReference type="ChEBI" id="CHEBI:30616"/>
        <label>2</label>
    </ligand>
</feature>
<dbReference type="Proteomes" id="UP000824090">
    <property type="component" value="Unassembled WGS sequence"/>
</dbReference>
<comment type="function">
    <text evidence="17">Large subunit of the glutamine-dependent carbamoyl phosphate synthetase (CPSase). CPSase catalyzes the formation of carbamoyl phosphate from the ammonia moiety of glutamine, carbonate, and phosphate donated by ATP, constituting the first step of 2 biosynthetic pathways, one leading to arginine and/or urea and the other to pyrimidine nucleotides. The large subunit (synthetase) binds the substrates ammonia (free or transferred from glutamine from the small subunit), hydrogencarbonate and ATP and carries out an ATP-coupled ligase reaction, activating hydrogencarbonate by forming carboxy phosphate which reacts with ammonia to form carbamoyl phosphate.</text>
</comment>
<feature type="binding site" evidence="17">
    <location>
        <position position="300"/>
    </location>
    <ligand>
        <name>Mg(2+)</name>
        <dbReference type="ChEBI" id="CHEBI:18420"/>
        <label>2</label>
    </ligand>
</feature>
<keyword evidence="5 17" id="KW-0436">Ligase</keyword>
<keyword evidence="7" id="KW-0479">Metal-binding</keyword>
<dbReference type="FunFam" id="3.30.1490.20:FF:000001">
    <property type="entry name" value="Carbamoyl-phosphate synthase large chain"/>
    <property type="match status" value="1"/>
</dbReference>
<feature type="binding site" evidence="17">
    <location>
        <position position="129"/>
    </location>
    <ligand>
        <name>ATP</name>
        <dbReference type="ChEBI" id="CHEBI:30616"/>
        <label>1</label>
    </ligand>
</feature>
<organism evidence="20 21">
    <name type="scientific">Candidatus Allocopromorpha excrementigallinarum</name>
    <dbReference type="NCBI Taxonomy" id="2840742"/>
    <lineage>
        <taxon>Bacteria</taxon>
        <taxon>Bacillati</taxon>
        <taxon>Bacillota</taxon>
        <taxon>Clostridia</taxon>
        <taxon>Eubacteriales</taxon>
        <taxon>Eubacteriaceae</taxon>
        <taxon>Eubacteriaceae incertae sedis</taxon>
        <taxon>Candidatus Allocopromorpha</taxon>
    </lineage>
</organism>
<evidence type="ECO:0000256" key="6">
    <source>
        <dbReference type="ARBA" id="ARBA00022605"/>
    </source>
</evidence>
<feature type="binding site" evidence="17">
    <location>
        <position position="781"/>
    </location>
    <ligand>
        <name>ATP</name>
        <dbReference type="ChEBI" id="CHEBI:30616"/>
        <label>2</label>
    </ligand>
</feature>
<comment type="caution">
    <text evidence="17">Lacks conserved residue(s) required for the propagation of feature annotation.</text>
</comment>
<evidence type="ECO:0000259" key="19">
    <source>
        <dbReference type="PROSITE" id="PS51855"/>
    </source>
</evidence>
<evidence type="ECO:0000256" key="14">
    <source>
        <dbReference type="ARBA" id="ARBA00047359"/>
    </source>
</evidence>
<dbReference type="PRINTS" id="PR00098">
    <property type="entry name" value="CPSASE"/>
</dbReference>
<dbReference type="EC" id="6.3.4.16" evidence="17"/>
<dbReference type="PANTHER" id="PTHR11405:SF53">
    <property type="entry name" value="CARBAMOYL-PHOSPHATE SYNTHASE [AMMONIA], MITOCHONDRIAL"/>
    <property type="match status" value="1"/>
</dbReference>
<feature type="binding site" evidence="17">
    <location>
        <position position="300"/>
    </location>
    <ligand>
        <name>Mn(2+)</name>
        <dbReference type="ChEBI" id="CHEBI:29035"/>
        <label>2</label>
    </ligand>
</feature>
<dbReference type="GO" id="GO:0006541">
    <property type="term" value="P:glutamine metabolic process"/>
    <property type="evidence" value="ECO:0007669"/>
    <property type="project" value="TreeGrafter"/>
</dbReference>
<feature type="binding site" evidence="17">
    <location>
        <position position="821"/>
    </location>
    <ligand>
        <name>ATP</name>
        <dbReference type="ChEBI" id="CHEBI:30616"/>
        <label>2</label>
    </ligand>
</feature>
<dbReference type="SUPFAM" id="SSF56059">
    <property type="entry name" value="Glutathione synthetase ATP-binding domain-like"/>
    <property type="match status" value="2"/>
</dbReference>
<evidence type="ECO:0000256" key="10">
    <source>
        <dbReference type="ARBA" id="ARBA00022840"/>
    </source>
</evidence>
<dbReference type="InterPro" id="IPR006275">
    <property type="entry name" value="CPSase_lsu"/>
</dbReference>
<feature type="domain" description="ATP-grasp" evidence="18">
    <location>
        <begin position="672"/>
        <end position="862"/>
    </location>
</feature>
<dbReference type="PROSITE" id="PS00867">
    <property type="entry name" value="CPSASE_2"/>
    <property type="match status" value="2"/>
</dbReference>
<feature type="binding site" evidence="17">
    <location>
        <position position="298"/>
    </location>
    <ligand>
        <name>Mg(2+)</name>
        <dbReference type="ChEBI" id="CHEBI:18420"/>
        <label>1</label>
    </ligand>
</feature>
<dbReference type="InterPro" id="IPR005480">
    <property type="entry name" value="CPSase_lsu_oligo"/>
</dbReference>
<evidence type="ECO:0000256" key="11">
    <source>
        <dbReference type="ARBA" id="ARBA00022842"/>
    </source>
</evidence>
<dbReference type="Pfam" id="PF02142">
    <property type="entry name" value="MGS"/>
    <property type="match status" value="1"/>
</dbReference>
<feature type="region of interest" description="Allosteric domain" evidence="17">
    <location>
        <begin position="931"/>
        <end position="1069"/>
    </location>
</feature>
<dbReference type="InterPro" id="IPR036914">
    <property type="entry name" value="MGS-like_dom_sf"/>
</dbReference>
<feature type="binding site" evidence="17">
    <location>
        <position position="284"/>
    </location>
    <ligand>
        <name>Mg(2+)</name>
        <dbReference type="ChEBI" id="CHEBI:18420"/>
        <label>1</label>
    </ligand>
</feature>
<dbReference type="Gene3D" id="3.40.50.1380">
    <property type="entry name" value="Methylglyoxal synthase-like domain"/>
    <property type="match status" value="1"/>
</dbReference>
<feature type="binding site" evidence="17">
    <location>
        <position position="835"/>
    </location>
    <ligand>
        <name>Mg(2+)</name>
        <dbReference type="ChEBI" id="CHEBI:18420"/>
        <label>4</label>
    </ligand>
</feature>
<comment type="pathway">
    <text evidence="2 17">Amino-acid biosynthesis; L-arginine biosynthesis; carbamoyl phosphate from bicarbonate: step 1/1.</text>
</comment>
<dbReference type="InterPro" id="IPR036897">
    <property type="entry name" value="CarbamoylP_synth_lsu_oligo_sf"/>
</dbReference>
<dbReference type="Pfam" id="PF02786">
    <property type="entry name" value="CPSase_L_D2"/>
    <property type="match status" value="2"/>
</dbReference>
<feature type="binding site" evidence="17">
    <location>
        <position position="833"/>
    </location>
    <ligand>
        <name>Mg(2+)</name>
        <dbReference type="ChEBI" id="CHEBI:18420"/>
        <label>4</label>
    </ligand>
</feature>
<reference evidence="20" key="2">
    <citation type="journal article" date="2021" name="PeerJ">
        <title>Extensive microbial diversity within the chicken gut microbiome revealed by metagenomics and culture.</title>
        <authorList>
            <person name="Gilroy R."/>
            <person name="Ravi A."/>
            <person name="Getino M."/>
            <person name="Pursley I."/>
            <person name="Horton D.L."/>
            <person name="Alikhan N.F."/>
            <person name="Baker D."/>
            <person name="Gharbi K."/>
            <person name="Hall N."/>
            <person name="Watson M."/>
            <person name="Adriaenssens E.M."/>
            <person name="Foster-Nyarko E."/>
            <person name="Jarju S."/>
            <person name="Secka A."/>
            <person name="Antonio M."/>
            <person name="Oren A."/>
            <person name="Chaudhuri R.R."/>
            <person name="La Ragione R."/>
            <person name="Hildebrand F."/>
            <person name="Pallen M.J."/>
        </authorList>
    </citation>
    <scope>NUCLEOTIDE SEQUENCE</scope>
    <source>
        <strain evidence="20">ChiHcec3-6078</strain>
    </source>
</reference>
<dbReference type="SMART" id="SM00851">
    <property type="entry name" value="MGS"/>
    <property type="match status" value="1"/>
</dbReference>
<dbReference type="GO" id="GO:0004087">
    <property type="term" value="F:carbamoyl-phosphate synthase (ammonia) activity"/>
    <property type="evidence" value="ECO:0007669"/>
    <property type="project" value="UniProtKB-EC"/>
</dbReference>
<dbReference type="SUPFAM" id="SSF48108">
    <property type="entry name" value="Carbamoyl phosphate synthetase, large subunit connection domain"/>
    <property type="match status" value="1"/>
</dbReference>
<feature type="binding site" evidence="17">
    <location>
        <position position="210"/>
    </location>
    <ligand>
        <name>ATP</name>
        <dbReference type="ChEBI" id="CHEBI:30616"/>
        <label>1</label>
    </ligand>
</feature>
<feature type="binding site" evidence="17">
    <location>
        <position position="298"/>
    </location>
    <ligand>
        <name>Mn(2+)</name>
        <dbReference type="ChEBI" id="CHEBI:29035"/>
        <label>1</label>
    </ligand>
</feature>
<evidence type="ECO:0000256" key="16">
    <source>
        <dbReference type="ARBA" id="ARBA00060037"/>
    </source>
</evidence>
<comment type="catalytic activity">
    <reaction evidence="15 17">
        <text>hydrogencarbonate + L-glutamine + 2 ATP + H2O = carbamoyl phosphate + L-glutamate + 2 ADP + phosphate + 2 H(+)</text>
        <dbReference type="Rhea" id="RHEA:18633"/>
        <dbReference type="ChEBI" id="CHEBI:15377"/>
        <dbReference type="ChEBI" id="CHEBI:15378"/>
        <dbReference type="ChEBI" id="CHEBI:17544"/>
        <dbReference type="ChEBI" id="CHEBI:29985"/>
        <dbReference type="ChEBI" id="CHEBI:30616"/>
        <dbReference type="ChEBI" id="CHEBI:43474"/>
        <dbReference type="ChEBI" id="CHEBI:58228"/>
        <dbReference type="ChEBI" id="CHEBI:58359"/>
        <dbReference type="ChEBI" id="CHEBI:456216"/>
        <dbReference type="EC" id="6.3.5.5"/>
    </reaction>
</comment>
<comment type="domain">
    <text evidence="17">The large subunit is composed of 2 ATP-grasp domains that are involved in binding the 2 ATP molecules needed for carbamoyl phosphate synthesis. The N-terminal ATP-grasp domain (referred to as the carboxyphosphate synthetic component) catalyzes the ATP-dependent phosphorylation of hydrogencarbonate to carboxyphosphate and the subsequent nucleophilic attack by ammonia to form a carbamate intermediate. The C-terminal ATP-grasp domain (referred to as the carbamoyl phosphate synthetic component) then catalyzes the phosphorylation of carbamate with the second ATP to form the end product carbamoyl phosphate. The reactive and unstable enzyme intermediates are sequentially channeled from one active site to the next through the interior of the protein over a distance of at least 96 A.</text>
</comment>
<evidence type="ECO:0000256" key="3">
    <source>
        <dbReference type="ARBA" id="ARBA00009799"/>
    </source>
</evidence>
<dbReference type="NCBIfam" id="NF009455">
    <property type="entry name" value="PRK12815.1"/>
    <property type="match status" value="1"/>
</dbReference>
<feature type="binding site" evidence="17">
    <location>
        <position position="284"/>
    </location>
    <ligand>
        <name>Mn(2+)</name>
        <dbReference type="ChEBI" id="CHEBI:29035"/>
        <label>1</label>
    </ligand>
</feature>
<keyword evidence="8 17" id="KW-0677">Repeat</keyword>
<comment type="function">
    <text evidence="16">Small subunit of the glutamine-dependent carbamoyl phosphate synthetase (CPSase). CPSase catalyzes the formation of carbamoyl phosphate from the ammonia moiety of glutamine, carbonate, and phosphate donated by ATP, constituting the first step of the biosynthetic pathway leading to pyrimidine nucleotides. The large subunit (synthetase) binds the substrates ammonia (free or transferred from glutamine from the small subunit), hydrogencarbonate and ATP and carries out an ATP-coupled ligase reaction, activating hydrogencarbonate by forming carboxy phosphate which reacts with ammonia to form carbamoyl phosphate.</text>
</comment>
<comment type="cofactor">
    <cofactor evidence="1">
        <name>Mn(2+)</name>
        <dbReference type="ChEBI" id="CHEBI:29035"/>
    </cofactor>
</comment>
<dbReference type="GO" id="GO:0044205">
    <property type="term" value="P:'de novo' UMP biosynthetic process"/>
    <property type="evidence" value="ECO:0007669"/>
    <property type="project" value="UniProtKB-UniRule"/>
</dbReference>
<dbReference type="PROSITE" id="PS51855">
    <property type="entry name" value="MGS"/>
    <property type="match status" value="1"/>
</dbReference>
<dbReference type="PROSITE" id="PS00866">
    <property type="entry name" value="CPSASE_1"/>
    <property type="match status" value="2"/>
</dbReference>
<dbReference type="AlphaFoldDB" id="A0A9D1I012"/>
<dbReference type="FunFam" id="3.30.470.20:FF:000026">
    <property type="entry name" value="Carbamoyl-phosphate synthase large chain"/>
    <property type="match status" value="1"/>
</dbReference>
<dbReference type="InterPro" id="IPR005479">
    <property type="entry name" value="CPAse_ATP-bd"/>
</dbReference>
<accession>A0A9D1I012</accession>
<proteinExistence type="inferred from homology"/>
<dbReference type="InterPro" id="IPR011761">
    <property type="entry name" value="ATP-grasp"/>
</dbReference>
<dbReference type="Gene3D" id="3.30.470.20">
    <property type="entry name" value="ATP-grasp fold, B domain"/>
    <property type="match status" value="2"/>
</dbReference>
<feature type="binding site" evidence="17">
    <location>
        <position position="298"/>
    </location>
    <ligand>
        <name>ATP</name>
        <dbReference type="ChEBI" id="CHEBI:30616"/>
        <label>1</label>
    </ligand>
</feature>
<dbReference type="Pfam" id="PF25596">
    <property type="entry name" value="CPSase_L_D1"/>
    <property type="match status" value="2"/>
</dbReference>
<evidence type="ECO:0000256" key="2">
    <source>
        <dbReference type="ARBA" id="ARBA00005077"/>
    </source>
</evidence>
<feature type="binding site" evidence="17">
    <location>
        <position position="242"/>
    </location>
    <ligand>
        <name>ATP</name>
        <dbReference type="ChEBI" id="CHEBI:30616"/>
        <label>1</label>
    </ligand>
</feature>
<dbReference type="Gene3D" id="1.10.1030.10">
    <property type="entry name" value="Carbamoyl-phosphate synthetase, large subunit oligomerisation domain"/>
    <property type="match status" value="1"/>
</dbReference>
<feature type="binding site" evidence="17">
    <location>
        <position position="243"/>
    </location>
    <ligand>
        <name>ATP</name>
        <dbReference type="ChEBI" id="CHEBI:30616"/>
        <label>1</label>
    </ligand>
</feature>
<feature type="binding site" evidence="17">
    <location>
        <position position="780"/>
    </location>
    <ligand>
        <name>ATP</name>
        <dbReference type="ChEBI" id="CHEBI:30616"/>
        <label>2</label>
    </ligand>
</feature>
<dbReference type="GO" id="GO:0004088">
    <property type="term" value="F:carbamoyl-phosphate synthase (glutamine-hydrolyzing) activity"/>
    <property type="evidence" value="ECO:0007669"/>
    <property type="project" value="UniProtKB-UniRule"/>
</dbReference>
<dbReference type="NCBIfam" id="TIGR01369">
    <property type="entry name" value="CPSaseII_lrg"/>
    <property type="match status" value="1"/>
</dbReference>
<dbReference type="InterPro" id="IPR011607">
    <property type="entry name" value="MGS-like_dom"/>
</dbReference>
<comment type="subunit">
    <text evidence="17">Composed of two chains; the small (or glutamine) chain promotes the hydrolysis of glutamine to ammonia, which is used by the large (or ammonia) chain to synthesize carbamoyl phosphate. Tetramer of heterodimers (alpha,beta)4.</text>
</comment>
<comment type="similarity">
    <text evidence="3 17">Belongs to the CarB family.</text>
</comment>
<dbReference type="NCBIfam" id="NF003671">
    <property type="entry name" value="PRK05294.1"/>
    <property type="match status" value="1"/>
</dbReference>
<name>A0A9D1I012_9FIRM</name>
<sequence length="1069" mass="119177">MPKKPSLNKILIIGSGPIVIGQAAEFDYAGTQACKAIREEGIETILVNSNPATIMTDKGIADKVYMEPLTEEALEQILEKERPDGMLAGFGGQTGLNLAMELEGKGILARYGTKLLGVNRESIRKAEDREEFKKLMEEIGEPVPGSIIATSMDECYKFVEKEGFPVIIRPAYTLGGTGGGIAENKEELEQLCYKGMENSAIGQILLEKSVAGWKEIEYEVIRDGRDNCIIICSMENLDPVGVHTGDSIVVAPTQTLRDEEYQMLRDASIKIIRSLKIEGGCNVQFALDPESGDYIVIEVNPRVSRSSALASKAAGYPIAKIAAKIALGYNLDELSNYVTQTTSACFEPVLDYVVVKFPKWPFDKFRTASRRLGTQMKATGEVMSICRTFESALLKALTSIEIKCDGLHIPFVSGLDDERLTEKLKACDDERIFCIAEVMRRELMDVEELYELLKIDRWFLNKIKGIIDLERRLKAGPLSKELVYEAESRGFTDSDIMMMSGVSGAVLQDIRVYNDIYPVYKMVDTCGGEFDAATPYYYSCYDEEDESVRSPEEKILVIGSGPIRIGQGIEFDYCCVQGVWAIKELGYEAIIMNNNPETVSTDFDTSDKLYFESLHIDNVMNVIKRERPYGVILQFGGQTSLNLAEKLNSRSINILGTSFENIDLAEDREKFCQLLAELKIDVPEGAAVTNQEEAFEAVRRLGYPLVVRPSYVIGGRAMQVVYNDVELTRYLKEAVSLSTEHPVLIDQYIQGKEIEVDAIADGEDILIPGIMEHVERAGVHSGDSISVYPDFSLSEEVENQLLDYTERIAKALEVVGLVNIQYAYDGKKIYVIEVNPRASRTVPILSKVTKVPMVKLAVAAMLGHKLRDSEYGTGLYKKSREYAVKVPVFSSAKLTDMDIALGPEMKSTGEVLGIDEDLDKALYKGFLGAGMDIPTEGNIFVTLRDAEQNQYTADILRDYSEAGFKLYVTDDTADFMKAHDIEAQPMDYDTAQKWITNHSSDSSERISLVINLPVVANRKENDSFPVRRKAIERGISVMTCMDTAKVFLKAIKLKQRGVKLKYREITQQL</sequence>
<dbReference type="InterPro" id="IPR005483">
    <property type="entry name" value="CPSase_dom"/>
</dbReference>
<keyword evidence="13" id="KW-0464">Manganese</keyword>
<dbReference type="Pfam" id="PF02787">
    <property type="entry name" value="CPSase_L_D3"/>
    <property type="match status" value="1"/>
</dbReference>
<feature type="binding site" evidence="17">
    <location>
        <position position="747"/>
    </location>
    <ligand>
        <name>ATP</name>
        <dbReference type="ChEBI" id="CHEBI:30616"/>
        <label>2</label>
    </ligand>
</feature>
<dbReference type="GO" id="GO:0006526">
    <property type="term" value="P:L-arginine biosynthetic process"/>
    <property type="evidence" value="ECO:0007669"/>
    <property type="project" value="UniProtKB-UniRule"/>
</dbReference>
<dbReference type="GO" id="GO:0046872">
    <property type="term" value="F:metal ion binding"/>
    <property type="evidence" value="ECO:0007669"/>
    <property type="project" value="UniProtKB-KW"/>
</dbReference>
<feature type="binding site" evidence="17">
    <location>
        <position position="284"/>
    </location>
    <ligand>
        <name>ATP</name>
        <dbReference type="ChEBI" id="CHEBI:30616"/>
        <label>1</label>
    </ligand>
</feature>
<feature type="binding site" evidence="17">
    <location>
        <position position="708"/>
    </location>
    <ligand>
        <name>ATP</name>
        <dbReference type="ChEBI" id="CHEBI:30616"/>
        <label>2</label>
    </ligand>
</feature>
<feature type="binding site" evidence="17">
    <location>
        <position position="778"/>
    </location>
    <ligand>
        <name>ATP</name>
        <dbReference type="ChEBI" id="CHEBI:30616"/>
        <label>2</label>
    </ligand>
</feature>
<gene>
    <name evidence="17 20" type="primary">carB</name>
    <name evidence="20" type="ORF">IAC50_01930</name>
</gene>
<dbReference type="InterPro" id="IPR058047">
    <property type="entry name" value="CPSase_preATP-grasp"/>
</dbReference>
<feature type="binding site" evidence="17">
    <location>
        <position position="835"/>
    </location>
    <ligand>
        <name>Mn(2+)</name>
        <dbReference type="ChEBI" id="CHEBI:29035"/>
        <label>4</label>
    </ligand>
</feature>
<feature type="binding site" evidence="17">
    <location>
        <position position="821"/>
    </location>
    <ligand>
        <name>Mg(2+)</name>
        <dbReference type="ChEBI" id="CHEBI:18420"/>
        <label>3</label>
    </ligand>
</feature>
<feature type="binding site" evidence="17">
    <location>
        <position position="298"/>
    </location>
    <ligand>
        <name>Mn(2+)</name>
        <dbReference type="ChEBI" id="CHEBI:29035"/>
        <label>2</label>
    </ligand>
</feature>
<dbReference type="PROSITE" id="PS50975">
    <property type="entry name" value="ATP_GRASP"/>
    <property type="match status" value="2"/>
</dbReference>
<dbReference type="FunFam" id="1.10.1030.10:FF:000002">
    <property type="entry name" value="Carbamoyl-phosphate synthase large chain"/>
    <property type="match status" value="1"/>
</dbReference>
<feature type="binding site" evidence="17">
    <location>
        <position position="749"/>
    </location>
    <ligand>
        <name>ATP</name>
        <dbReference type="ChEBI" id="CHEBI:30616"/>
        <label>2</label>
    </ligand>
</feature>
<feature type="domain" description="MGS-like" evidence="19">
    <location>
        <begin position="931"/>
        <end position="1069"/>
    </location>
</feature>
<feature type="binding site" evidence="17">
    <location>
        <position position="169"/>
    </location>
    <ligand>
        <name>ATP</name>
        <dbReference type="ChEBI" id="CHEBI:30616"/>
        <label>1</label>
    </ligand>
</feature>
<dbReference type="GO" id="GO:0005737">
    <property type="term" value="C:cytoplasm"/>
    <property type="evidence" value="ECO:0007669"/>
    <property type="project" value="TreeGrafter"/>
</dbReference>
<feature type="binding site" evidence="17">
    <location>
        <position position="833"/>
    </location>
    <ligand>
        <name>Mn(2+)</name>
        <dbReference type="ChEBI" id="CHEBI:29035"/>
        <label>3</label>
    </ligand>
</feature>
<feature type="region of interest" description="Carboxyphosphate synthetic domain" evidence="17">
    <location>
        <begin position="1"/>
        <end position="401"/>
    </location>
</feature>
<dbReference type="EMBL" id="DVMP01000043">
    <property type="protein sequence ID" value="HIU25242.1"/>
    <property type="molecule type" value="Genomic_DNA"/>
</dbReference>
<keyword evidence="10 17" id="KW-0067">ATP-binding</keyword>
<keyword evidence="4 17" id="KW-0055">Arginine biosynthesis</keyword>
<feature type="binding site" evidence="17">
    <location>
        <position position="753"/>
    </location>
    <ligand>
        <name>ATP</name>
        <dbReference type="ChEBI" id="CHEBI:30616"/>
        <label>2</label>
    </ligand>
</feature>
<evidence type="ECO:0000256" key="13">
    <source>
        <dbReference type="ARBA" id="ARBA00023211"/>
    </source>
</evidence>
<dbReference type="Gene3D" id="3.40.50.20">
    <property type="match status" value="2"/>
</dbReference>
<comment type="catalytic activity">
    <reaction evidence="14 17">
        <text>hydrogencarbonate + NH4(+) + 2 ATP = carbamoyl phosphate + 2 ADP + phosphate + 2 H(+)</text>
        <dbReference type="Rhea" id="RHEA:18029"/>
        <dbReference type="ChEBI" id="CHEBI:15378"/>
        <dbReference type="ChEBI" id="CHEBI:17544"/>
        <dbReference type="ChEBI" id="CHEBI:28938"/>
        <dbReference type="ChEBI" id="CHEBI:30616"/>
        <dbReference type="ChEBI" id="CHEBI:43474"/>
        <dbReference type="ChEBI" id="CHEBI:58228"/>
        <dbReference type="ChEBI" id="CHEBI:456216"/>
        <dbReference type="EC" id="6.3.4.16"/>
    </reaction>
</comment>
<dbReference type="GO" id="GO:0005524">
    <property type="term" value="F:ATP binding"/>
    <property type="evidence" value="ECO:0007669"/>
    <property type="project" value="UniProtKB-UniRule"/>
</dbReference>
<reference evidence="20" key="1">
    <citation type="submission" date="2020-10" db="EMBL/GenBank/DDBJ databases">
        <authorList>
            <person name="Gilroy R."/>
        </authorList>
    </citation>
    <scope>NUCLEOTIDE SEQUENCE</scope>
    <source>
        <strain evidence="20">ChiHcec3-6078</strain>
    </source>
</reference>
<dbReference type="FunFam" id="3.40.50.20:FF:000002">
    <property type="entry name" value="Carbamoyl-phosphate synthase large chain"/>
    <property type="match status" value="1"/>
</dbReference>
<evidence type="ECO:0000256" key="12">
    <source>
        <dbReference type="ARBA" id="ARBA00022975"/>
    </source>
</evidence>
<evidence type="ECO:0000256" key="5">
    <source>
        <dbReference type="ARBA" id="ARBA00022598"/>
    </source>
</evidence>
<dbReference type="FunFam" id="3.40.50.20:FF:000001">
    <property type="entry name" value="Carbamoyl-phosphate synthase large chain"/>
    <property type="match status" value="1"/>
</dbReference>
<evidence type="ECO:0000256" key="7">
    <source>
        <dbReference type="ARBA" id="ARBA00022723"/>
    </source>
</evidence>
<evidence type="ECO:0000256" key="4">
    <source>
        <dbReference type="ARBA" id="ARBA00022571"/>
    </source>
</evidence>
<feature type="binding site" evidence="17">
    <location>
        <position position="833"/>
    </location>
    <ligand>
        <name>ATP</name>
        <dbReference type="ChEBI" id="CHEBI:30616"/>
        <label>2</label>
    </ligand>
</feature>
<evidence type="ECO:0000256" key="8">
    <source>
        <dbReference type="ARBA" id="ARBA00022737"/>
    </source>
</evidence>
<evidence type="ECO:0000313" key="21">
    <source>
        <dbReference type="Proteomes" id="UP000824090"/>
    </source>
</evidence>
<feature type="binding site" evidence="17">
    <location>
        <position position="176"/>
    </location>
    <ligand>
        <name>ATP</name>
        <dbReference type="ChEBI" id="CHEBI:30616"/>
        <label>1</label>
    </ligand>
</feature>
<comment type="pathway">
    <text evidence="17">Pyrimidine metabolism; UMP biosynthesis via de novo pathway; (S)-dihydroorotate from bicarbonate: step 1/3.</text>
</comment>
<dbReference type="SUPFAM" id="SSF52440">
    <property type="entry name" value="PreATP-grasp domain"/>
    <property type="match status" value="2"/>
</dbReference>
<comment type="cofactor">
    <cofactor evidence="17">
        <name>Mg(2+)</name>
        <dbReference type="ChEBI" id="CHEBI:18420"/>
    </cofactor>
    <cofactor evidence="17">
        <name>Mn(2+)</name>
        <dbReference type="ChEBI" id="CHEBI:29035"/>
    </cofactor>
    <text evidence="17">Binds 4 Mg(2+) or Mn(2+) ions per subunit.</text>
</comment>
<feature type="region of interest" description="Carbamoyl phosphate synthetic domain" evidence="17">
    <location>
        <begin position="548"/>
        <end position="930"/>
    </location>
</feature>
<feature type="binding site" evidence="17">
    <location>
        <position position="208"/>
    </location>
    <ligand>
        <name>ATP</name>
        <dbReference type="ChEBI" id="CHEBI:30616"/>
        <label>1</label>
    </ligand>
</feature>
<evidence type="ECO:0000256" key="15">
    <source>
        <dbReference type="ARBA" id="ARBA00048816"/>
    </source>
</evidence>
<feature type="domain" description="ATP-grasp" evidence="18">
    <location>
        <begin position="133"/>
        <end position="327"/>
    </location>
</feature>
<dbReference type="SUPFAM" id="SSF52335">
    <property type="entry name" value="Methylglyoxal synthase-like"/>
    <property type="match status" value="1"/>
</dbReference>
<dbReference type="FunFam" id="3.30.470.20:FF:000001">
    <property type="entry name" value="Carbamoyl-phosphate synthase large chain"/>
    <property type="match status" value="1"/>
</dbReference>
<evidence type="ECO:0000256" key="1">
    <source>
        <dbReference type="ARBA" id="ARBA00001936"/>
    </source>
</evidence>
<dbReference type="InterPro" id="IPR016185">
    <property type="entry name" value="PreATP-grasp_dom_sf"/>
</dbReference>
<dbReference type="HAMAP" id="MF_01210_B">
    <property type="entry name" value="CPSase_L_chain_B"/>
    <property type="match status" value="1"/>
</dbReference>
<evidence type="ECO:0000313" key="20">
    <source>
        <dbReference type="EMBL" id="HIU25242.1"/>
    </source>
</evidence>
<keyword evidence="6 17" id="KW-0028">Amino-acid biosynthesis</keyword>
<feature type="binding site" evidence="17">
    <location>
        <position position="215"/>
    </location>
    <ligand>
        <name>ATP</name>
        <dbReference type="ChEBI" id="CHEBI:30616"/>
        <label>1</label>
    </ligand>
</feature>
<feature type="binding site" evidence="17">
    <location>
        <position position="175"/>
    </location>
    <ligand>
        <name>ATP</name>
        <dbReference type="ChEBI" id="CHEBI:30616"/>
        <label>1</label>
    </ligand>
</feature>
<keyword evidence="11" id="KW-0460">Magnesium</keyword>
<evidence type="ECO:0000259" key="18">
    <source>
        <dbReference type="PROSITE" id="PS50975"/>
    </source>
</evidence>
<feature type="binding site" evidence="17">
    <location>
        <position position="821"/>
    </location>
    <ligand>
        <name>Mn(2+)</name>
        <dbReference type="ChEBI" id="CHEBI:29035"/>
        <label>3</label>
    </ligand>
</feature>
<keyword evidence="12 17" id="KW-0665">Pyrimidine biosynthesis</keyword>
<feature type="binding site" evidence="17">
    <location>
        <position position="833"/>
    </location>
    <ligand>
        <name>Mg(2+)</name>
        <dbReference type="ChEBI" id="CHEBI:18420"/>
        <label>3</label>
    </ligand>
</feature>
<dbReference type="PANTHER" id="PTHR11405">
    <property type="entry name" value="CARBAMOYLTRANSFERASE FAMILY MEMBER"/>
    <property type="match status" value="1"/>
</dbReference>
<keyword evidence="9 17" id="KW-0547">Nucleotide-binding</keyword>
<feature type="binding site" evidence="17">
    <location>
        <position position="298"/>
    </location>
    <ligand>
        <name>Mg(2+)</name>
        <dbReference type="ChEBI" id="CHEBI:18420"/>
        <label>2</label>
    </ligand>
</feature>
<protein>
    <recommendedName>
        <fullName evidence="17">Carbamoyl phosphate synthase large chain</fullName>
        <ecNumber evidence="17">6.3.4.16</ecNumber>
        <ecNumber evidence="17">6.3.5.5</ecNumber>
    </recommendedName>
    <alternativeName>
        <fullName evidence="17">Carbamoyl phosphate synthetase ammonia chain</fullName>
    </alternativeName>
</protein>
<feature type="binding site" evidence="17">
    <location>
        <position position="833"/>
    </location>
    <ligand>
        <name>Mn(2+)</name>
        <dbReference type="ChEBI" id="CHEBI:29035"/>
        <label>4</label>
    </ligand>
</feature>
<dbReference type="EC" id="6.3.5.5" evidence="17"/>